<dbReference type="Proteomes" id="UP000035489">
    <property type="component" value="Unassembled WGS sequence"/>
</dbReference>
<dbReference type="SUPFAM" id="SSF50182">
    <property type="entry name" value="Sm-like ribonucleoproteins"/>
    <property type="match status" value="1"/>
</dbReference>
<evidence type="ECO:0000256" key="2">
    <source>
        <dbReference type="ARBA" id="ARBA00022692"/>
    </source>
</evidence>
<feature type="transmembrane region" description="Helical" evidence="5">
    <location>
        <begin position="68"/>
        <end position="86"/>
    </location>
</feature>
<reference evidence="7 8" key="1">
    <citation type="submission" date="2015-05" db="EMBL/GenBank/DDBJ databases">
        <title>Draft genome sequence of Microvirga vignae strain BR3299, a novel nitrogen fixing bacteria isolated from Brazil semi-aired region.</title>
        <authorList>
            <person name="Zilli J.E."/>
            <person name="Passos S.R."/>
            <person name="Leite J."/>
            <person name="Baldani J.I."/>
            <person name="Xavier G.R."/>
            <person name="Rumjaneck N.G."/>
            <person name="Simoes-Araujo J.L."/>
        </authorList>
    </citation>
    <scope>NUCLEOTIDE SEQUENCE [LARGE SCALE GENOMIC DNA]</scope>
    <source>
        <strain evidence="7 8">BR3299</strain>
    </source>
</reference>
<accession>A0A0H1RDM2</accession>
<dbReference type="PANTHER" id="PTHR30566">
    <property type="entry name" value="YNAI-RELATED MECHANOSENSITIVE ION CHANNEL"/>
    <property type="match status" value="1"/>
</dbReference>
<feature type="domain" description="Mechanosensitive ion channel MscS" evidence="6">
    <location>
        <begin position="195"/>
        <end position="261"/>
    </location>
</feature>
<evidence type="ECO:0000256" key="5">
    <source>
        <dbReference type="SAM" id="Phobius"/>
    </source>
</evidence>
<feature type="transmembrane region" description="Helical" evidence="5">
    <location>
        <begin position="146"/>
        <end position="167"/>
    </location>
</feature>
<dbReference type="Pfam" id="PF00924">
    <property type="entry name" value="MS_channel_2nd"/>
    <property type="match status" value="1"/>
</dbReference>
<dbReference type="AlphaFoldDB" id="A0A0H1RDM2"/>
<feature type="transmembrane region" description="Helical" evidence="5">
    <location>
        <begin position="173"/>
        <end position="192"/>
    </location>
</feature>
<dbReference type="STRING" id="1225564.AA309_24135"/>
<dbReference type="Gene3D" id="2.30.30.60">
    <property type="match status" value="1"/>
</dbReference>
<evidence type="ECO:0000259" key="6">
    <source>
        <dbReference type="Pfam" id="PF00924"/>
    </source>
</evidence>
<dbReference type="Gene3D" id="1.10.287.1260">
    <property type="match status" value="1"/>
</dbReference>
<dbReference type="GO" id="GO:0008381">
    <property type="term" value="F:mechanosensitive monoatomic ion channel activity"/>
    <property type="evidence" value="ECO:0007669"/>
    <property type="project" value="UniProtKB-ARBA"/>
</dbReference>
<dbReference type="PATRIC" id="fig|1225564.3.peg.6254"/>
<gene>
    <name evidence="7" type="ORF">AA309_24135</name>
</gene>
<feature type="transmembrane region" description="Helical" evidence="5">
    <location>
        <begin position="98"/>
        <end position="119"/>
    </location>
</feature>
<dbReference type="EMBL" id="LCYG01000069">
    <property type="protein sequence ID" value="KLK90702.1"/>
    <property type="molecule type" value="Genomic_DNA"/>
</dbReference>
<proteinExistence type="predicted"/>
<comment type="caution">
    <text evidence="7">The sequence shown here is derived from an EMBL/GenBank/DDBJ whole genome shotgun (WGS) entry which is preliminary data.</text>
</comment>
<protein>
    <recommendedName>
        <fullName evidence="6">Mechanosensitive ion channel MscS domain-containing protein</fullName>
    </recommendedName>
</protein>
<dbReference type="OrthoDB" id="9792218at2"/>
<keyword evidence="3 5" id="KW-1133">Transmembrane helix</keyword>
<comment type="subcellular location">
    <subcellularLocation>
        <location evidence="1">Membrane</location>
    </subcellularLocation>
</comment>
<evidence type="ECO:0000313" key="7">
    <source>
        <dbReference type="EMBL" id="KLK90702.1"/>
    </source>
</evidence>
<dbReference type="InterPro" id="IPR010920">
    <property type="entry name" value="LSM_dom_sf"/>
</dbReference>
<keyword evidence="2 5" id="KW-0812">Transmembrane</keyword>
<dbReference type="RefSeq" id="WP_047191583.1">
    <property type="nucleotide sequence ID" value="NZ_LCYG01000069.1"/>
</dbReference>
<sequence>MQDITISLTNALERWQSLWPNWLVTLAFLAVATLLLLFLHSLLLNALRLALRGRLAEFGRKLLRRIGPPTRLGMLVLGLGVVIQALPRRGASYNLIEWGLLFGFIIFLGWSAITIVNTASEIYLRRALKGSEDSVLSRKLLTQVRLLRRTIVLGLGFLTLSAILMTIPSVRQYGVSLFASAGVAGLAVGLAARPVLSNLIAGVQLAIAQPIRLGDEVLLEGEFGTVEEIQTTYVVLRLWDWRRMVVPLSYFMEKPFQNWTRQSSSILGSVFWYLDYATPIDEVRAKFMEILRGSKLWDGQVGVLHVTDAKESTLEIRGLMSAASSGASSDLRNEVREKLIAWLRETYPQALPRTRTEVLGTSPGAIPGAQVH</sequence>
<evidence type="ECO:0000313" key="8">
    <source>
        <dbReference type="Proteomes" id="UP000035489"/>
    </source>
</evidence>
<evidence type="ECO:0000256" key="3">
    <source>
        <dbReference type="ARBA" id="ARBA00022989"/>
    </source>
</evidence>
<organism evidence="7 8">
    <name type="scientific">Microvirga vignae</name>
    <dbReference type="NCBI Taxonomy" id="1225564"/>
    <lineage>
        <taxon>Bacteria</taxon>
        <taxon>Pseudomonadati</taxon>
        <taxon>Pseudomonadota</taxon>
        <taxon>Alphaproteobacteria</taxon>
        <taxon>Hyphomicrobiales</taxon>
        <taxon>Methylobacteriaceae</taxon>
        <taxon>Microvirga</taxon>
    </lineage>
</organism>
<feature type="transmembrane region" description="Helical" evidence="5">
    <location>
        <begin position="22"/>
        <end position="47"/>
    </location>
</feature>
<name>A0A0H1RDM2_9HYPH</name>
<keyword evidence="8" id="KW-1185">Reference proteome</keyword>
<dbReference type="GO" id="GO:0016020">
    <property type="term" value="C:membrane"/>
    <property type="evidence" value="ECO:0007669"/>
    <property type="project" value="UniProtKB-SubCell"/>
</dbReference>
<dbReference type="PANTHER" id="PTHR30566:SF25">
    <property type="entry name" value="INNER MEMBRANE PROTEIN"/>
    <property type="match status" value="1"/>
</dbReference>
<dbReference type="InterPro" id="IPR006685">
    <property type="entry name" value="MscS_channel_2nd"/>
</dbReference>
<dbReference type="InterPro" id="IPR023408">
    <property type="entry name" value="MscS_beta-dom_sf"/>
</dbReference>
<keyword evidence="4 5" id="KW-0472">Membrane</keyword>
<evidence type="ECO:0000256" key="4">
    <source>
        <dbReference type="ARBA" id="ARBA00023136"/>
    </source>
</evidence>
<evidence type="ECO:0000256" key="1">
    <source>
        <dbReference type="ARBA" id="ARBA00004370"/>
    </source>
</evidence>